<dbReference type="OrthoDB" id="2564904at2759"/>
<dbReference type="Proteomes" id="UP000319731">
    <property type="component" value="Unassembled WGS sequence"/>
</dbReference>
<proteinExistence type="predicted"/>
<dbReference type="AlphaFoldDB" id="A0A507C3E0"/>
<keyword evidence="2" id="KW-1185">Reference proteome</keyword>
<comment type="caution">
    <text evidence="1">The sequence shown here is derived from an EMBL/GenBank/DDBJ whole genome shotgun (WGS) entry which is preliminary data.</text>
</comment>
<sequence length="255" mass="26815">MAAMLHFSDADYCYGNRTTCGQGGPSKELTVIDLQNFCLFLPPVKTEIVMTSEGCCETCADRKATNCEPIASDAVSFCTFAGLTAGSRVFPSGFFTSAHLVRDTLNKKIQITGTYKPSVWGVSNDDGGQYDLTGTNQYRVNSPPGGKPVGYLEYLSLVGSGVFCIQMCSTPYGCNSDNDYQGCEVAIPGNYNAGYTQADGVILRQNSPPPTNIEGLPKTLVGPPKITAGPSTVASPGAAQPANTGVAKKLSVYGV</sequence>
<dbReference type="RefSeq" id="XP_031023307.1">
    <property type="nucleotide sequence ID" value="XM_031170677.1"/>
</dbReference>
<dbReference type="STRING" id="1806994.A0A507C3E0"/>
<name>A0A507C3E0_9FUNG</name>
<evidence type="ECO:0000313" key="1">
    <source>
        <dbReference type="EMBL" id="TPX32033.1"/>
    </source>
</evidence>
<organism evidence="1 2">
    <name type="scientific">Synchytrium microbalum</name>
    <dbReference type="NCBI Taxonomy" id="1806994"/>
    <lineage>
        <taxon>Eukaryota</taxon>
        <taxon>Fungi</taxon>
        <taxon>Fungi incertae sedis</taxon>
        <taxon>Chytridiomycota</taxon>
        <taxon>Chytridiomycota incertae sedis</taxon>
        <taxon>Chytridiomycetes</taxon>
        <taxon>Synchytriales</taxon>
        <taxon>Synchytriaceae</taxon>
        <taxon>Synchytrium</taxon>
    </lineage>
</organism>
<accession>A0A507C3E0</accession>
<dbReference type="EMBL" id="QEAO01000035">
    <property type="protein sequence ID" value="TPX32033.1"/>
    <property type="molecule type" value="Genomic_DNA"/>
</dbReference>
<gene>
    <name evidence="1" type="ORF">SmJEL517_g04749</name>
</gene>
<reference evidence="1 2" key="1">
    <citation type="journal article" date="2019" name="Sci. Rep.">
        <title>Comparative genomics of chytrid fungi reveal insights into the obligate biotrophic and pathogenic lifestyle of Synchytrium endobioticum.</title>
        <authorList>
            <person name="van de Vossenberg B.T.L.H."/>
            <person name="Warris S."/>
            <person name="Nguyen H.D.T."/>
            <person name="van Gent-Pelzer M.P.E."/>
            <person name="Joly D.L."/>
            <person name="van de Geest H.C."/>
            <person name="Bonants P.J.M."/>
            <person name="Smith D.S."/>
            <person name="Levesque C.A."/>
            <person name="van der Lee T.A.J."/>
        </authorList>
    </citation>
    <scope>NUCLEOTIDE SEQUENCE [LARGE SCALE GENOMIC DNA]</scope>
    <source>
        <strain evidence="1 2">JEL517</strain>
    </source>
</reference>
<protein>
    <submittedName>
        <fullName evidence="1">Uncharacterized protein</fullName>
    </submittedName>
</protein>
<evidence type="ECO:0000313" key="2">
    <source>
        <dbReference type="Proteomes" id="UP000319731"/>
    </source>
</evidence>
<dbReference type="GeneID" id="42005974"/>